<feature type="domain" description="Methyltransferase" evidence="1">
    <location>
        <begin position="98"/>
        <end position="193"/>
    </location>
</feature>
<evidence type="ECO:0000259" key="1">
    <source>
        <dbReference type="Pfam" id="PF13649"/>
    </source>
</evidence>
<dbReference type="Pfam" id="PF13649">
    <property type="entry name" value="Methyltransf_25"/>
    <property type="match status" value="1"/>
</dbReference>
<dbReference type="EMBL" id="QOWE01000029">
    <property type="protein sequence ID" value="RCR66315.1"/>
    <property type="molecule type" value="Genomic_DNA"/>
</dbReference>
<sequence length="266" mass="30432">MLRPSRNRLKPGRSSFFIRQQVYVFPLDVKPVKKSSQLLSFVIRTAMGSYAMATSPPVDAGFDGIAPFYDALSRLVFGNSLRKAQAHWLGSVPKKANILVLGGGSGWLLSRILAVCDPKTVLYIDASPVMISLAKKEVNNDSRVDFRVGTETAIRPGDRVQVLFTPFVLDLFTEERLQTQILPRLLTCLDKDGYWFCCDFVKPVFWWQRLLLWGQYRFFRTLSRIEANRLPNWLMLLNSQPSLHSGKSQPYFGRMILSGYWQKTAW</sequence>
<dbReference type="CDD" id="cd02440">
    <property type="entry name" value="AdoMet_MTases"/>
    <property type="match status" value="1"/>
</dbReference>
<dbReference type="OrthoDB" id="836632at2"/>
<proteinExistence type="predicted"/>
<evidence type="ECO:0000313" key="3">
    <source>
        <dbReference type="Proteomes" id="UP000253383"/>
    </source>
</evidence>
<gene>
    <name evidence="2" type="ORF">DUE52_27645</name>
</gene>
<dbReference type="GO" id="GO:0032259">
    <property type="term" value="P:methylation"/>
    <property type="evidence" value="ECO:0007669"/>
    <property type="project" value="UniProtKB-KW"/>
</dbReference>
<accession>A0A368JGB9</accession>
<keyword evidence="3" id="KW-1185">Reference proteome</keyword>
<evidence type="ECO:0000313" key="2">
    <source>
        <dbReference type="EMBL" id="RCR66315.1"/>
    </source>
</evidence>
<dbReference type="InterPro" id="IPR029063">
    <property type="entry name" value="SAM-dependent_MTases_sf"/>
</dbReference>
<dbReference type="Proteomes" id="UP000253383">
    <property type="component" value="Unassembled WGS sequence"/>
</dbReference>
<organism evidence="2 3">
    <name type="scientific">Larkinella punicea</name>
    <dbReference type="NCBI Taxonomy" id="2315727"/>
    <lineage>
        <taxon>Bacteria</taxon>
        <taxon>Pseudomonadati</taxon>
        <taxon>Bacteroidota</taxon>
        <taxon>Cytophagia</taxon>
        <taxon>Cytophagales</taxon>
        <taxon>Spirosomataceae</taxon>
        <taxon>Larkinella</taxon>
    </lineage>
</organism>
<comment type="caution">
    <text evidence="2">The sequence shown here is derived from an EMBL/GenBank/DDBJ whole genome shotgun (WGS) entry which is preliminary data.</text>
</comment>
<name>A0A368JGB9_9BACT</name>
<dbReference type="InterPro" id="IPR041698">
    <property type="entry name" value="Methyltransf_25"/>
</dbReference>
<keyword evidence="2" id="KW-0808">Transferase</keyword>
<dbReference type="GO" id="GO:0008168">
    <property type="term" value="F:methyltransferase activity"/>
    <property type="evidence" value="ECO:0007669"/>
    <property type="project" value="UniProtKB-KW"/>
</dbReference>
<dbReference type="AlphaFoldDB" id="A0A368JGB9"/>
<dbReference type="SUPFAM" id="SSF53335">
    <property type="entry name" value="S-adenosyl-L-methionine-dependent methyltransferases"/>
    <property type="match status" value="1"/>
</dbReference>
<reference evidence="2 3" key="1">
    <citation type="submission" date="2018-07" db="EMBL/GenBank/DDBJ databases">
        <title>Genome analysis of Larkinella rosea.</title>
        <authorList>
            <person name="Zhou Z."/>
            <person name="Wang G."/>
        </authorList>
    </citation>
    <scope>NUCLEOTIDE SEQUENCE [LARGE SCALE GENOMIC DNA]</scope>
    <source>
        <strain evidence="3">zzj9</strain>
    </source>
</reference>
<protein>
    <submittedName>
        <fullName evidence="2">Class I SAM-dependent methyltransferase</fullName>
    </submittedName>
</protein>
<dbReference type="Gene3D" id="3.40.50.150">
    <property type="entry name" value="Vaccinia Virus protein VP39"/>
    <property type="match status" value="1"/>
</dbReference>
<keyword evidence="2" id="KW-0489">Methyltransferase</keyword>